<dbReference type="InterPro" id="IPR001667">
    <property type="entry name" value="DDH_dom"/>
</dbReference>
<evidence type="ECO:0000313" key="4">
    <source>
        <dbReference type="Proteomes" id="UP000185604"/>
    </source>
</evidence>
<feature type="domain" description="DHHA1" evidence="2">
    <location>
        <begin position="236"/>
        <end position="323"/>
    </location>
</feature>
<dbReference type="PANTHER" id="PTHR47618:SF1">
    <property type="entry name" value="BIFUNCTIONAL OLIGORIBONUCLEASE AND PAP PHOSPHATASE NRNA"/>
    <property type="match status" value="1"/>
</dbReference>
<evidence type="ECO:0000259" key="1">
    <source>
        <dbReference type="Pfam" id="PF01368"/>
    </source>
</evidence>
<dbReference type="AlphaFoldDB" id="A0A6N2FK52"/>
<dbReference type="Gene3D" id="3.10.310.30">
    <property type="match status" value="1"/>
</dbReference>
<dbReference type="InterPro" id="IPR003156">
    <property type="entry name" value="DHHA1_dom"/>
</dbReference>
<dbReference type="Proteomes" id="UP000185604">
    <property type="component" value="Unassembled WGS sequence"/>
</dbReference>
<reference evidence="3 4" key="1">
    <citation type="journal article" date="2016" name="Front. Microbiol.">
        <title>High-Level Heat Resistance of Spores of Bacillus amyloliquefaciens and Bacillus licheniformis Results from the Presence of a spoVA Operon in a Tn1546 Transposon.</title>
        <authorList>
            <person name="Berendsen E.M."/>
            <person name="Koning R.A."/>
            <person name="Boekhorst J."/>
            <person name="de Jong A."/>
            <person name="Kuipers O.P."/>
            <person name="Wells-Bennik M.H."/>
        </authorList>
    </citation>
    <scope>NUCLEOTIDE SEQUENCE [LARGE SCALE GENOMIC DNA]</scope>
    <source>
        <strain evidence="3 4">B4121</strain>
    </source>
</reference>
<dbReference type="InterPro" id="IPR038763">
    <property type="entry name" value="DHH_sf"/>
</dbReference>
<evidence type="ECO:0000259" key="2">
    <source>
        <dbReference type="Pfam" id="PF02272"/>
    </source>
</evidence>
<dbReference type="PANTHER" id="PTHR47618">
    <property type="entry name" value="BIFUNCTIONAL OLIGORIBONUCLEASE AND PAP PHOSPHATASE NRNA"/>
    <property type="match status" value="1"/>
</dbReference>
<feature type="domain" description="DDH" evidence="1">
    <location>
        <begin position="26"/>
        <end position="165"/>
    </location>
</feature>
<dbReference type="GO" id="GO:0003676">
    <property type="term" value="F:nucleic acid binding"/>
    <property type="evidence" value="ECO:0007669"/>
    <property type="project" value="InterPro"/>
</dbReference>
<sequence length="325" mass="36494">MVKNKVKKGRVMKKEIIRTISLYDTIIIHRHVRPDPDAYGSQCGLAEILRATYPEKNIFAVGTPEPSLAFLYTPDMIEDPVYENALVIVCDTANQARISDSRYNMGDKLIKIDHHPNEDQYGDLLWVDTNASSTSEMIYELYLAGKEQAGWTLPTKGAELIYAGIVGDTGRFLFPNTTKKTLKYAGELIEYPFNSQALFNQLYETKLNVVRLNGYIYQNVSLSENGVASVFITRDILHQYNITPSEASQLVSTLGNISGIKAWVFFVEEADQIRVRLRSKGPIVNEVAKKYNGGGHPLAAGASIYDWKDTDLVIADLERICKENK</sequence>
<proteinExistence type="predicted"/>
<dbReference type="SUPFAM" id="SSF64182">
    <property type="entry name" value="DHH phosphoesterases"/>
    <property type="match status" value="1"/>
</dbReference>
<name>A0A6N2FK52_9BACI</name>
<comment type="caution">
    <text evidence="3">The sequence shown here is derived from an EMBL/GenBank/DDBJ whole genome shotgun (WGS) entry which is preliminary data.</text>
</comment>
<accession>A0A6N2FK52</accession>
<evidence type="ECO:0000313" key="3">
    <source>
        <dbReference type="EMBL" id="OLF96664.1"/>
    </source>
</evidence>
<protein>
    <submittedName>
        <fullName evidence="3">Uncharacterized protein</fullName>
    </submittedName>
</protein>
<dbReference type="EMBL" id="LKPO01000004">
    <property type="protein sequence ID" value="OLF96664.1"/>
    <property type="molecule type" value="Genomic_DNA"/>
</dbReference>
<gene>
    <name evidence="3" type="ORF">B4121_0875</name>
</gene>
<dbReference type="Gene3D" id="3.90.1640.10">
    <property type="entry name" value="inorganic pyrophosphatase (n-terminal core)"/>
    <property type="match status" value="1"/>
</dbReference>
<dbReference type="InterPro" id="IPR051319">
    <property type="entry name" value="Oligoribo/pAp-PDE_c-di-AMP_PDE"/>
</dbReference>
<dbReference type="Pfam" id="PF02272">
    <property type="entry name" value="DHHA1"/>
    <property type="match status" value="1"/>
</dbReference>
<dbReference type="Pfam" id="PF01368">
    <property type="entry name" value="DHH"/>
    <property type="match status" value="1"/>
</dbReference>
<organism evidence="3 4">
    <name type="scientific">Bacillus paralicheniformis</name>
    <dbReference type="NCBI Taxonomy" id="1648923"/>
    <lineage>
        <taxon>Bacteria</taxon>
        <taxon>Bacillati</taxon>
        <taxon>Bacillota</taxon>
        <taxon>Bacilli</taxon>
        <taxon>Bacillales</taxon>
        <taxon>Bacillaceae</taxon>
        <taxon>Bacillus</taxon>
    </lineage>
</organism>